<protein>
    <submittedName>
        <fullName evidence="5">ABC-type branched-chain amino acid transport systems, ATPase component</fullName>
    </submittedName>
</protein>
<dbReference type="GO" id="GO:0016887">
    <property type="term" value="F:ATP hydrolysis activity"/>
    <property type="evidence" value="ECO:0007669"/>
    <property type="project" value="InterPro"/>
</dbReference>
<dbReference type="InterPro" id="IPR027417">
    <property type="entry name" value="P-loop_NTPase"/>
</dbReference>
<name>L0AAD7_CALLD</name>
<dbReference type="FunCoup" id="L0AAD7">
    <property type="interactions" value="35"/>
</dbReference>
<dbReference type="Proteomes" id="UP000010469">
    <property type="component" value="Chromosome"/>
</dbReference>
<dbReference type="InterPro" id="IPR032823">
    <property type="entry name" value="BCA_ABC_TP_C"/>
</dbReference>
<accession>L0AAD7</accession>
<dbReference type="EMBL" id="CP003378">
    <property type="protein sequence ID" value="AFZ70389.1"/>
    <property type="molecule type" value="Genomic_DNA"/>
</dbReference>
<dbReference type="HOGENOM" id="CLU_000604_1_2_2"/>
<dbReference type="PROSITE" id="PS50893">
    <property type="entry name" value="ABC_TRANSPORTER_2"/>
    <property type="match status" value="1"/>
</dbReference>
<dbReference type="OrthoDB" id="44250at2157"/>
<dbReference type="InParanoid" id="L0AAD7"/>
<dbReference type="GeneID" id="14211894"/>
<dbReference type="PANTHER" id="PTHR45772">
    <property type="entry name" value="CONSERVED COMPONENT OF ABC TRANSPORTER FOR NATURAL AMINO ACIDS-RELATED"/>
    <property type="match status" value="1"/>
</dbReference>
<dbReference type="InterPro" id="IPR051120">
    <property type="entry name" value="ABC_AA/LPS_Transport"/>
</dbReference>
<sequence>MLQISSLTKTFGKLKAVDNFSMEIEKGEVKALIGPNGAGKTTVVNLVTGVLEPDSGRIRVDNHCLLKLPPHKRTKMGISRTYQIPKPYPNLTVLENVLVSSYFGAGLKGEEAMANAVESLKFVGIYSMADKYAKELNSEQQKLLDFARALATRPKYIMIDEIGAGLGVGEQEEIASKIKELGKKGYGVLYIGHLMKMVKAVSDKVIVMNEGKKLFEGTYEEAVNNEEVIKIYLGEKYAKS</sequence>
<dbReference type="InterPro" id="IPR003439">
    <property type="entry name" value="ABC_transporter-like_ATP-bd"/>
</dbReference>
<keyword evidence="6" id="KW-1185">Reference proteome</keyword>
<dbReference type="GO" id="GO:0005886">
    <property type="term" value="C:plasma membrane"/>
    <property type="evidence" value="ECO:0007669"/>
    <property type="project" value="TreeGrafter"/>
</dbReference>
<evidence type="ECO:0000256" key="1">
    <source>
        <dbReference type="ARBA" id="ARBA00022448"/>
    </source>
</evidence>
<dbReference type="eggNOG" id="arCOG00926">
    <property type="taxonomic scope" value="Archaea"/>
</dbReference>
<evidence type="ECO:0000313" key="5">
    <source>
        <dbReference type="EMBL" id="AFZ70389.1"/>
    </source>
</evidence>
<evidence type="ECO:0000313" key="6">
    <source>
        <dbReference type="Proteomes" id="UP000010469"/>
    </source>
</evidence>
<evidence type="ECO:0000259" key="4">
    <source>
        <dbReference type="PROSITE" id="PS50893"/>
    </source>
</evidence>
<dbReference type="PANTHER" id="PTHR45772:SF8">
    <property type="entry name" value="HIGH-AFFINITY BRANCHED-CHAIN AMINO ACID TRANSPORT ATP-BINDING PROTEIN"/>
    <property type="match status" value="1"/>
</dbReference>
<evidence type="ECO:0000256" key="2">
    <source>
        <dbReference type="ARBA" id="ARBA00022741"/>
    </source>
</evidence>
<dbReference type="InterPro" id="IPR003593">
    <property type="entry name" value="AAA+_ATPase"/>
</dbReference>
<dbReference type="KEGG" id="clg:Calag_0634"/>
<gene>
    <name evidence="5" type="ordered locus">Calag_0634</name>
</gene>
<dbReference type="SMART" id="SM00382">
    <property type="entry name" value="AAA"/>
    <property type="match status" value="1"/>
</dbReference>
<keyword evidence="2" id="KW-0547">Nucleotide-binding</keyword>
<dbReference type="SUPFAM" id="SSF52540">
    <property type="entry name" value="P-loop containing nucleoside triphosphate hydrolases"/>
    <property type="match status" value="1"/>
</dbReference>
<dbReference type="Pfam" id="PF12399">
    <property type="entry name" value="BCA_ABC_TP_C"/>
    <property type="match status" value="1"/>
</dbReference>
<organism evidence="5 6">
    <name type="scientific">Caldisphaera lagunensis (strain DSM 15908 / JCM 11604 / ANMR 0165 / IC-154)</name>
    <dbReference type="NCBI Taxonomy" id="1056495"/>
    <lineage>
        <taxon>Archaea</taxon>
        <taxon>Thermoproteota</taxon>
        <taxon>Thermoprotei</taxon>
        <taxon>Acidilobales</taxon>
        <taxon>Caldisphaeraceae</taxon>
        <taxon>Caldisphaera</taxon>
    </lineage>
</organism>
<reference evidence="6" key="1">
    <citation type="submission" date="2012-03" db="EMBL/GenBank/DDBJ databases">
        <title>Complete genome of Caldisphaera lagunensis DSM 15908.</title>
        <authorList>
            <person name="Lucas S."/>
            <person name="Copeland A."/>
            <person name="Lapidus A."/>
            <person name="Glavina del Rio T."/>
            <person name="Dalin E."/>
            <person name="Tice H."/>
            <person name="Bruce D."/>
            <person name="Goodwin L."/>
            <person name="Pitluck S."/>
            <person name="Peters L."/>
            <person name="Mikhailova N."/>
            <person name="Teshima H."/>
            <person name="Kyrpides N."/>
            <person name="Mavromatis K."/>
            <person name="Ivanova N."/>
            <person name="Brettin T."/>
            <person name="Detter J.C."/>
            <person name="Han C."/>
            <person name="Larimer F."/>
            <person name="Land M."/>
            <person name="Hauser L."/>
            <person name="Markowitz V."/>
            <person name="Cheng J.-F."/>
            <person name="Hugenholtz P."/>
            <person name="Woyke T."/>
            <person name="Wu D."/>
            <person name="Spring S."/>
            <person name="Schroeder M."/>
            <person name="Brambilla E."/>
            <person name="Klenk H.-P."/>
            <person name="Eisen J.A."/>
        </authorList>
    </citation>
    <scope>NUCLEOTIDE SEQUENCE [LARGE SCALE GENOMIC DNA]</scope>
    <source>
        <strain evidence="6">DSM 15908 / JCM 11604 / IC-154</strain>
    </source>
</reference>
<dbReference type="Pfam" id="PF00005">
    <property type="entry name" value="ABC_tran"/>
    <property type="match status" value="1"/>
</dbReference>
<dbReference type="AlphaFoldDB" id="L0AAD7"/>
<dbReference type="Gene3D" id="3.40.50.300">
    <property type="entry name" value="P-loop containing nucleotide triphosphate hydrolases"/>
    <property type="match status" value="1"/>
</dbReference>
<keyword evidence="3" id="KW-0067">ATP-binding</keyword>
<dbReference type="RefSeq" id="WP_015232287.1">
    <property type="nucleotide sequence ID" value="NC_019791.1"/>
</dbReference>
<evidence type="ECO:0000256" key="3">
    <source>
        <dbReference type="ARBA" id="ARBA00022840"/>
    </source>
</evidence>
<proteinExistence type="predicted"/>
<dbReference type="STRING" id="1056495.Calag_0634"/>
<keyword evidence="1" id="KW-0813">Transport</keyword>
<feature type="domain" description="ABC transporter" evidence="4">
    <location>
        <begin position="2"/>
        <end position="235"/>
    </location>
</feature>
<dbReference type="CDD" id="cd03219">
    <property type="entry name" value="ABC_Mj1267_LivG_branched"/>
    <property type="match status" value="1"/>
</dbReference>
<dbReference type="GO" id="GO:0005524">
    <property type="term" value="F:ATP binding"/>
    <property type="evidence" value="ECO:0007669"/>
    <property type="project" value="UniProtKB-KW"/>
</dbReference>